<dbReference type="GO" id="GO:0043634">
    <property type="term" value="P:polyadenylation-dependent ncRNA catabolic process"/>
    <property type="evidence" value="ECO:0007669"/>
    <property type="project" value="TreeGrafter"/>
</dbReference>
<dbReference type="EC" id="2.7.7.19" evidence="2"/>
<evidence type="ECO:0000259" key="7">
    <source>
        <dbReference type="Pfam" id="PF22600"/>
    </source>
</evidence>
<dbReference type="Pfam" id="PF22600">
    <property type="entry name" value="MTPAP-like_central"/>
    <property type="match status" value="1"/>
</dbReference>
<accession>A0A1R1Y1G3</accession>
<evidence type="ECO:0000256" key="5">
    <source>
        <dbReference type="SAM" id="MobiDB-lite"/>
    </source>
</evidence>
<dbReference type="PANTHER" id="PTHR23092:SF15">
    <property type="entry name" value="INACTIVE NON-CANONICAL POLY(A) RNA POLYMERASE PROTEIN TRF4-2-RELATED"/>
    <property type="match status" value="1"/>
</dbReference>
<dbReference type="AlphaFoldDB" id="A0A1R1Y1G3"/>
<dbReference type="PANTHER" id="PTHR23092">
    <property type="entry name" value="POLY(A) RNA POLYMERASE"/>
    <property type="match status" value="1"/>
</dbReference>
<dbReference type="Gene3D" id="1.10.1410.10">
    <property type="match status" value="1"/>
</dbReference>
<dbReference type="SUPFAM" id="SSF81301">
    <property type="entry name" value="Nucleotidyltransferase"/>
    <property type="match status" value="1"/>
</dbReference>
<evidence type="ECO:0000259" key="6">
    <source>
        <dbReference type="Pfam" id="PF03828"/>
    </source>
</evidence>
<gene>
    <name evidence="9" type="ORF">AYI70_g3916</name>
    <name evidence="8" type="ORF">AYI70_g6840</name>
</gene>
<feature type="region of interest" description="Disordered" evidence="5">
    <location>
        <begin position="51"/>
        <end position="81"/>
    </location>
</feature>
<dbReference type="GO" id="GO:0046872">
    <property type="term" value="F:metal ion binding"/>
    <property type="evidence" value="ECO:0007669"/>
    <property type="project" value="UniProtKB-KW"/>
</dbReference>
<evidence type="ECO:0000256" key="3">
    <source>
        <dbReference type="ARBA" id="ARBA00022723"/>
    </source>
</evidence>
<dbReference type="EMBL" id="LSSN01001162">
    <property type="protein sequence ID" value="OMJ20740.1"/>
    <property type="molecule type" value="Genomic_DNA"/>
</dbReference>
<keyword evidence="10" id="KW-1185">Reference proteome</keyword>
<sequence>MDTDFIPFDLESNFTPYLDSIKGVKADISSPLQDGEIQGESSSDESLIKTISKKRQRDNSNDDTYNDSSAYNFQNNYHSSNQKKINESKSGLNRDQNLDPATMLSFKGEKLPPWVKPKRRSPSEIDLPVEQILNKEVQDFIDYISPTAEEHAIRGWVLDKLRLALKNLFKPTDNKNAEVICFGSYLTALYLPSSDLDVAVLITHKDTGKICEEYEDRLTKTKLLHKIANTIKKNGFCDFCEIISGARVPLVKTTEKHSKISIDISINATSGIKTAAIMDNFLKKDFPVTLRGLVLIVKQYLMQRHMNEVFTGGLGSYATVLLVVSFLQHHPKVSSHSCSVQENIGILLIEFFELYGKRFNYEHTGIVVANGGKYVKKELPYHGARNEFEKKSQLLYLEDPGDAHNDVAKSTFGMMRIKKSFSYAYSMLSDSVYKYHQIRKLGTTLNSLSEDNNSQMDNSPSHKKRHINIKGRKSSNVEPELKYDLSMPVSFLSSILNISNHILKKRVNYAELFYKNVFQNELGVKYEPKMVDFMNDVSFNEVTSTHKVFTPSPQDTSDDIDPSIKKEKTLKSLIDKFDPPGSPTYIAASSESSEDEEPEPPKKAGGSSNFNHNSKAKKKNKKQKKNPKKPAKKEINKDTNIQIKNSSSSSLMKLISSAEGGVKPIQAIPDKPKPKDNTIIHTSNESYIKKYDTRALGAVKNNLHLSKRRARSQARAVERAQVRANFEMENFPRS</sequence>
<evidence type="ECO:0000313" key="8">
    <source>
        <dbReference type="EMBL" id="OMJ16064.1"/>
    </source>
</evidence>
<dbReference type="GO" id="GO:0010605">
    <property type="term" value="P:negative regulation of macromolecule metabolic process"/>
    <property type="evidence" value="ECO:0007669"/>
    <property type="project" value="UniProtKB-ARBA"/>
</dbReference>
<dbReference type="InterPro" id="IPR002058">
    <property type="entry name" value="PAP_assoc"/>
</dbReference>
<dbReference type="GO" id="GO:0031123">
    <property type="term" value="P:RNA 3'-end processing"/>
    <property type="evidence" value="ECO:0007669"/>
    <property type="project" value="TreeGrafter"/>
</dbReference>
<feature type="domain" description="Poly(A) RNA polymerase mitochondrial-like central palm" evidence="7">
    <location>
        <begin position="133"/>
        <end position="279"/>
    </location>
</feature>
<dbReference type="FunFam" id="1.10.1410.10:FF:000003">
    <property type="entry name" value="non-canonical poly(A) RNA polymerase PAPD7"/>
    <property type="match status" value="1"/>
</dbReference>
<protein>
    <recommendedName>
        <fullName evidence="2">polynucleotide adenylyltransferase</fullName>
        <ecNumber evidence="2">2.7.7.19</ecNumber>
    </recommendedName>
</protein>
<dbReference type="Gene3D" id="3.30.460.10">
    <property type="entry name" value="Beta Polymerase, domain 2"/>
    <property type="match status" value="1"/>
</dbReference>
<name>A0A1R1Y1G3_9FUNG</name>
<comment type="similarity">
    <text evidence="1">Belongs to the DNA polymerase type-B-like family.</text>
</comment>
<keyword evidence="4" id="KW-0460">Magnesium</keyword>
<dbReference type="GO" id="GO:0031499">
    <property type="term" value="C:TRAMP complex"/>
    <property type="evidence" value="ECO:0007669"/>
    <property type="project" value="TreeGrafter"/>
</dbReference>
<dbReference type="InterPro" id="IPR045862">
    <property type="entry name" value="Trf4-like"/>
</dbReference>
<dbReference type="Proteomes" id="UP000187283">
    <property type="component" value="Unassembled WGS sequence"/>
</dbReference>
<feature type="domain" description="PAP-associated" evidence="6">
    <location>
        <begin position="343"/>
        <end position="405"/>
    </location>
</feature>
<feature type="compositionally biased region" description="Low complexity" evidence="5">
    <location>
        <begin position="62"/>
        <end position="72"/>
    </location>
</feature>
<proteinExistence type="inferred from homology"/>
<dbReference type="OrthoDB" id="273917at2759"/>
<evidence type="ECO:0000313" key="10">
    <source>
        <dbReference type="Proteomes" id="UP000187283"/>
    </source>
</evidence>
<dbReference type="STRING" id="133412.A0A1R1Y1G3"/>
<dbReference type="GO" id="GO:0003729">
    <property type="term" value="F:mRNA binding"/>
    <property type="evidence" value="ECO:0007669"/>
    <property type="project" value="TreeGrafter"/>
</dbReference>
<evidence type="ECO:0000256" key="1">
    <source>
        <dbReference type="ARBA" id="ARBA00008593"/>
    </source>
</evidence>
<dbReference type="InterPro" id="IPR043519">
    <property type="entry name" value="NT_sf"/>
</dbReference>
<dbReference type="CDD" id="cd05402">
    <property type="entry name" value="NT_PAP_TUTase"/>
    <property type="match status" value="1"/>
</dbReference>
<evidence type="ECO:0000256" key="2">
    <source>
        <dbReference type="ARBA" id="ARBA00012388"/>
    </source>
</evidence>
<dbReference type="GO" id="GO:0005730">
    <property type="term" value="C:nucleolus"/>
    <property type="evidence" value="ECO:0007669"/>
    <property type="project" value="TreeGrafter"/>
</dbReference>
<evidence type="ECO:0000313" key="9">
    <source>
        <dbReference type="EMBL" id="OMJ20740.1"/>
    </source>
</evidence>
<comment type="caution">
    <text evidence="9">The sequence shown here is derived from an EMBL/GenBank/DDBJ whole genome shotgun (WGS) entry which is preliminary data.</text>
</comment>
<feature type="compositionally biased region" description="Basic residues" evidence="5">
    <location>
        <begin position="614"/>
        <end position="631"/>
    </location>
</feature>
<dbReference type="InterPro" id="IPR054708">
    <property type="entry name" value="MTPAP-like_central"/>
</dbReference>
<reference evidence="9 10" key="1">
    <citation type="submission" date="2017-01" db="EMBL/GenBank/DDBJ databases">
        <authorList>
            <person name="Mah S.A."/>
            <person name="Swanson W.J."/>
            <person name="Moy G.W."/>
            <person name="Vacquier V.D."/>
        </authorList>
    </citation>
    <scope>NUCLEOTIDE SEQUENCE [LARGE SCALE GENOMIC DNA]</scope>
    <source>
        <strain evidence="9 10">GSMNP</strain>
    </source>
</reference>
<dbReference type="Pfam" id="PF03828">
    <property type="entry name" value="PAP_assoc"/>
    <property type="match status" value="1"/>
</dbReference>
<dbReference type="GO" id="GO:1990817">
    <property type="term" value="F:poly(A) RNA polymerase activity"/>
    <property type="evidence" value="ECO:0007669"/>
    <property type="project" value="UniProtKB-EC"/>
</dbReference>
<organism evidence="9 10">
    <name type="scientific">Smittium culicis</name>
    <dbReference type="NCBI Taxonomy" id="133412"/>
    <lineage>
        <taxon>Eukaryota</taxon>
        <taxon>Fungi</taxon>
        <taxon>Fungi incertae sedis</taxon>
        <taxon>Zoopagomycota</taxon>
        <taxon>Kickxellomycotina</taxon>
        <taxon>Harpellomycetes</taxon>
        <taxon>Harpellales</taxon>
        <taxon>Legeriomycetaceae</taxon>
        <taxon>Smittium</taxon>
    </lineage>
</organism>
<keyword evidence="3" id="KW-0479">Metal-binding</keyword>
<dbReference type="EMBL" id="LSSN01002462">
    <property type="protein sequence ID" value="OMJ16064.1"/>
    <property type="molecule type" value="Genomic_DNA"/>
</dbReference>
<dbReference type="SUPFAM" id="SSF81631">
    <property type="entry name" value="PAP/OAS1 substrate-binding domain"/>
    <property type="match status" value="1"/>
</dbReference>
<feature type="region of interest" description="Disordered" evidence="5">
    <location>
        <begin position="572"/>
        <end position="648"/>
    </location>
</feature>
<evidence type="ECO:0000256" key="4">
    <source>
        <dbReference type="ARBA" id="ARBA00022842"/>
    </source>
</evidence>